<feature type="transmembrane region" description="Helical" evidence="5">
    <location>
        <begin position="109"/>
        <end position="128"/>
    </location>
</feature>
<organism evidence="6 7">
    <name type="scientific">Nitzschia inconspicua</name>
    <dbReference type="NCBI Taxonomy" id="303405"/>
    <lineage>
        <taxon>Eukaryota</taxon>
        <taxon>Sar</taxon>
        <taxon>Stramenopiles</taxon>
        <taxon>Ochrophyta</taxon>
        <taxon>Bacillariophyta</taxon>
        <taxon>Bacillariophyceae</taxon>
        <taxon>Bacillariophycidae</taxon>
        <taxon>Bacillariales</taxon>
        <taxon>Bacillariaceae</taxon>
        <taxon>Nitzschia</taxon>
    </lineage>
</organism>
<evidence type="ECO:0000313" key="6">
    <source>
        <dbReference type="EMBL" id="KAG7364664.1"/>
    </source>
</evidence>
<evidence type="ECO:0000256" key="1">
    <source>
        <dbReference type="ARBA" id="ARBA00004141"/>
    </source>
</evidence>
<gene>
    <name evidence="6" type="ORF">IV203_037866</name>
</gene>
<feature type="transmembrane region" description="Helical" evidence="5">
    <location>
        <begin position="369"/>
        <end position="388"/>
    </location>
</feature>
<dbReference type="AlphaFoldDB" id="A0A9K3Q1D8"/>
<sequence length="421" mass="43775">MPSVDHLTGEFVHGGARTTGGFAGTLTASLREGSEMMFSSVKAIEKGALTRSADRWASRTISARLGGYTDSVRIAEDISLAIPDEKTGLLGKADERDLLDYELTHGPPLIKWIFPALLCALSYALYNIFIKKGSYSIHPILGGVILQFVAAFSGTLLLLFLLARGKSSEIFWDKWGLIWSVGAGLWVGTAEMLSFTVSGMGVPATQSIPIIIGGSVLFGAVLGFCVLGEVLVLHGWSGVVLLTLGIGLVATDSGDKMEEGGGGGDNVDAPPTYLWIGLSLCCAMSYALYNICIKKGSASINPILGGVVLQFIAAIFGSVLLGGILLEGSKLNADQTGIVWASLAGIAVGSAELLSFGVSGMGVQATQSIPILIGGSVMFGAVLGIFMLGETLELQGWIGVLLLMSGIGMVATDPGEKMPGH</sequence>
<proteinExistence type="predicted"/>
<accession>A0A9K3Q1D8</accession>
<evidence type="ECO:0000256" key="2">
    <source>
        <dbReference type="ARBA" id="ARBA00022692"/>
    </source>
</evidence>
<dbReference type="OrthoDB" id="46352at2759"/>
<feature type="transmembrane region" description="Helical" evidence="5">
    <location>
        <begin position="338"/>
        <end position="357"/>
    </location>
</feature>
<name>A0A9K3Q1D8_9STRA</name>
<keyword evidence="2 5" id="KW-0812">Transmembrane</keyword>
<dbReference type="Proteomes" id="UP000693970">
    <property type="component" value="Unassembled WGS sequence"/>
</dbReference>
<dbReference type="EMBL" id="JAGRRH010000009">
    <property type="protein sequence ID" value="KAG7364664.1"/>
    <property type="molecule type" value="Genomic_DNA"/>
</dbReference>
<feature type="transmembrane region" description="Helical" evidence="5">
    <location>
        <begin position="175"/>
        <end position="195"/>
    </location>
</feature>
<dbReference type="PANTHER" id="PTHR32322:SF2">
    <property type="entry name" value="EAMA DOMAIN-CONTAINING PROTEIN"/>
    <property type="match status" value="1"/>
</dbReference>
<dbReference type="InterPro" id="IPR050638">
    <property type="entry name" value="AA-Vitamin_Transporters"/>
</dbReference>
<keyword evidence="3 5" id="KW-1133">Transmembrane helix</keyword>
<keyword evidence="7" id="KW-1185">Reference proteome</keyword>
<dbReference type="PANTHER" id="PTHR32322">
    <property type="entry name" value="INNER MEMBRANE TRANSPORTER"/>
    <property type="match status" value="1"/>
</dbReference>
<comment type="subcellular location">
    <subcellularLocation>
        <location evidence="1">Membrane</location>
        <topology evidence="1">Multi-pass membrane protein</topology>
    </subcellularLocation>
</comment>
<feature type="transmembrane region" description="Helical" evidence="5">
    <location>
        <begin position="140"/>
        <end position="163"/>
    </location>
</feature>
<evidence type="ECO:0000256" key="3">
    <source>
        <dbReference type="ARBA" id="ARBA00022989"/>
    </source>
</evidence>
<feature type="transmembrane region" description="Helical" evidence="5">
    <location>
        <begin position="394"/>
        <end position="412"/>
    </location>
</feature>
<keyword evidence="4 5" id="KW-0472">Membrane</keyword>
<evidence type="ECO:0000256" key="4">
    <source>
        <dbReference type="ARBA" id="ARBA00023136"/>
    </source>
</evidence>
<feature type="transmembrane region" description="Helical" evidence="5">
    <location>
        <begin position="303"/>
        <end position="326"/>
    </location>
</feature>
<reference evidence="6" key="2">
    <citation type="submission" date="2021-04" db="EMBL/GenBank/DDBJ databases">
        <authorList>
            <person name="Podell S."/>
        </authorList>
    </citation>
    <scope>NUCLEOTIDE SEQUENCE</scope>
    <source>
        <strain evidence="6">Hildebrandi</strain>
    </source>
</reference>
<evidence type="ECO:0000313" key="7">
    <source>
        <dbReference type="Proteomes" id="UP000693970"/>
    </source>
</evidence>
<protein>
    <submittedName>
        <fullName evidence="6">EamA-like transporter family protein</fullName>
    </submittedName>
</protein>
<feature type="transmembrane region" description="Helical" evidence="5">
    <location>
        <begin position="233"/>
        <end position="251"/>
    </location>
</feature>
<feature type="transmembrane region" description="Helical" evidence="5">
    <location>
        <begin position="271"/>
        <end position="291"/>
    </location>
</feature>
<dbReference type="GO" id="GO:0016020">
    <property type="term" value="C:membrane"/>
    <property type="evidence" value="ECO:0007669"/>
    <property type="project" value="UniProtKB-SubCell"/>
</dbReference>
<evidence type="ECO:0000256" key="5">
    <source>
        <dbReference type="SAM" id="Phobius"/>
    </source>
</evidence>
<comment type="caution">
    <text evidence="6">The sequence shown here is derived from an EMBL/GenBank/DDBJ whole genome shotgun (WGS) entry which is preliminary data.</text>
</comment>
<reference evidence="6" key="1">
    <citation type="journal article" date="2021" name="Sci. Rep.">
        <title>Diploid genomic architecture of Nitzschia inconspicua, an elite biomass production diatom.</title>
        <authorList>
            <person name="Oliver A."/>
            <person name="Podell S."/>
            <person name="Pinowska A."/>
            <person name="Traller J.C."/>
            <person name="Smith S.R."/>
            <person name="McClure R."/>
            <person name="Beliaev A."/>
            <person name="Bohutskyi P."/>
            <person name="Hill E.A."/>
            <person name="Rabines A."/>
            <person name="Zheng H."/>
            <person name="Allen L.Z."/>
            <person name="Kuo A."/>
            <person name="Grigoriev I.V."/>
            <person name="Allen A.E."/>
            <person name="Hazlebeck D."/>
            <person name="Allen E.E."/>
        </authorList>
    </citation>
    <scope>NUCLEOTIDE SEQUENCE</scope>
    <source>
        <strain evidence="6">Hildebrandi</strain>
    </source>
</reference>
<feature type="transmembrane region" description="Helical" evidence="5">
    <location>
        <begin position="207"/>
        <end position="226"/>
    </location>
</feature>